<organism evidence="1 2">
    <name type="scientific">Cetraspora pellucida</name>
    <dbReference type="NCBI Taxonomy" id="1433469"/>
    <lineage>
        <taxon>Eukaryota</taxon>
        <taxon>Fungi</taxon>
        <taxon>Fungi incertae sedis</taxon>
        <taxon>Mucoromycota</taxon>
        <taxon>Glomeromycotina</taxon>
        <taxon>Glomeromycetes</taxon>
        <taxon>Diversisporales</taxon>
        <taxon>Gigasporaceae</taxon>
        <taxon>Cetraspora</taxon>
    </lineage>
</organism>
<protein>
    <submittedName>
        <fullName evidence="1">2419_t:CDS:1</fullName>
    </submittedName>
</protein>
<reference evidence="1" key="1">
    <citation type="submission" date="2021-06" db="EMBL/GenBank/DDBJ databases">
        <authorList>
            <person name="Kallberg Y."/>
            <person name="Tangrot J."/>
            <person name="Rosling A."/>
        </authorList>
    </citation>
    <scope>NUCLEOTIDE SEQUENCE</scope>
    <source>
        <strain evidence="1">28 12/20/2015</strain>
    </source>
</reference>
<comment type="caution">
    <text evidence="1">The sequence shown here is derived from an EMBL/GenBank/DDBJ whole genome shotgun (WGS) entry which is preliminary data.</text>
</comment>
<feature type="non-terminal residue" evidence="1">
    <location>
        <position position="1"/>
    </location>
</feature>
<evidence type="ECO:0000313" key="1">
    <source>
        <dbReference type="EMBL" id="CAG8794268.1"/>
    </source>
</evidence>
<gene>
    <name evidence="1" type="ORF">SPELUC_LOCUS17510</name>
</gene>
<accession>A0ACA9RI28</accession>
<keyword evidence="2" id="KW-1185">Reference proteome</keyword>
<dbReference type="Proteomes" id="UP000789366">
    <property type="component" value="Unassembled WGS sequence"/>
</dbReference>
<dbReference type="EMBL" id="CAJVPW010072274">
    <property type="protein sequence ID" value="CAG8794268.1"/>
    <property type="molecule type" value="Genomic_DNA"/>
</dbReference>
<proteinExistence type="predicted"/>
<name>A0ACA9RI28_9GLOM</name>
<sequence length="56" mass="6217">EKLGLQITDFRCSASMMSNGDKKTCYGMLMVDIEIGGKVVKFPIKVVESVKDHLLL</sequence>
<feature type="non-terminal residue" evidence="1">
    <location>
        <position position="56"/>
    </location>
</feature>
<evidence type="ECO:0000313" key="2">
    <source>
        <dbReference type="Proteomes" id="UP000789366"/>
    </source>
</evidence>